<dbReference type="PANTHER" id="PTHR21600">
    <property type="entry name" value="MITOCHONDRIAL RNA PSEUDOURIDINE SYNTHASE"/>
    <property type="match status" value="1"/>
</dbReference>
<sequence length="359" mass="40649">MPTMPFFPRFYSVLPKSNRFDYLLIKNNRRKARKNNLSEEVNRMKSKPVHPIRDIYPWKNKQQFVDHLAENVIYNKDGLIAINKPYGVPLLKDGLIKGPNEMMFSIEEALTPLASLLNVEKLLPAKMVEKFASGVSLFASQEKMVDKIRQSYITNKAKKIHTFKYLAVTIGEPKPSSSRGTVGMGFFEHQGIEGKLLAIMKDYSNRKVADGLVREFRVNYKTLSRGDEPCSLVEIDVSSAKKHFLRVYLAHLFSPVLGDHIFGNRVQEIMGKRLAISPLQADNLSIFQKIPAGILTRLKVTESCIVPNCLHLSQMTLAKFASQDSDLVLKADPPPCFQYICQTFGLDLPTDESVVLTRE</sequence>
<dbReference type="EMBL" id="LRGB01002081">
    <property type="protein sequence ID" value="KZS09265.1"/>
    <property type="molecule type" value="Genomic_DNA"/>
</dbReference>
<proteinExistence type="inferred from homology"/>
<dbReference type="Pfam" id="PF00849">
    <property type="entry name" value="PseudoU_synth_2"/>
    <property type="match status" value="1"/>
</dbReference>
<accession>A0A164S566</accession>
<dbReference type="PANTHER" id="PTHR21600:SF83">
    <property type="entry name" value="PSEUDOURIDYLATE SYNTHASE RPUSD4, MITOCHONDRIAL"/>
    <property type="match status" value="1"/>
</dbReference>
<dbReference type="InterPro" id="IPR006145">
    <property type="entry name" value="PsdUridine_synth_RsuA/RluA"/>
</dbReference>
<dbReference type="SUPFAM" id="SSF55120">
    <property type="entry name" value="Pseudouridine synthase"/>
    <property type="match status" value="1"/>
</dbReference>
<dbReference type="InterPro" id="IPR020103">
    <property type="entry name" value="PsdUridine_synth_cat_dom_sf"/>
</dbReference>
<dbReference type="GO" id="GO:0003723">
    <property type="term" value="F:RNA binding"/>
    <property type="evidence" value="ECO:0007669"/>
    <property type="project" value="InterPro"/>
</dbReference>
<evidence type="ECO:0000313" key="9">
    <source>
        <dbReference type="EMBL" id="KZS09265.1"/>
    </source>
</evidence>
<feature type="domain" description="Pseudouridine synthase RsuA/RluA-like" evidence="8">
    <location>
        <begin position="79"/>
        <end position="251"/>
    </location>
</feature>
<comment type="catalytic activity">
    <reaction evidence="1">
        <text>a uridine in mRNA = a pseudouridine in mRNA</text>
        <dbReference type="Rhea" id="RHEA:56644"/>
        <dbReference type="Rhea" id="RHEA-COMP:14658"/>
        <dbReference type="Rhea" id="RHEA-COMP:14659"/>
        <dbReference type="ChEBI" id="CHEBI:65314"/>
        <dbReference type="ChEBI" id="CHEBI:65315"/>
    </reaction>
</comment>
<evidence type="ECO:0000256" key="1">
    <source>
        <dbReference type="ARBA" id="ARBA00001166"/>
    </source>
</evidence>
<comment type="catalytic activity">
    <reaction evidence="5">
        <text>a uridine in tRNA = a pseudouridine in tRNA</text>
        <dbReference type="Rhea" id="RHEA:54572"/>
        <dbReference type="Rhea" id="RHEA-COMP:13339"/>
        <dbReference type="Rhea" id="RHEA-COMP:13934"/>
        <dbReference type="ChEBI" id="CHEBI:65314"/>
        <dbReference type="ChEBI" id="CHEBI:65315"/>
    </reaction>
</comment>
<protein>
    <recommendedName>
        <fullName evidence="6">Pseudouridylate synthase RPUSD4, mitochondrial</fullName>
    </recommendedName>
    <alternativeName>
        <fullName evidence="7">RNA pseudouridylate synthase domain-containing protein 4</fullName>
    </alternativeName>
</protein>
<comment type="caution">
    <text evidence="9">The sequence shown here is derived from an EMBL/GenBank/DDBJ whole genome shotgun (WGS) entry which is preliminary data.</text>
</comment>
<evidence type="ECO:0000256" key="2">
    <source>
        <dbReference type="ARBA" id="ARBA00001896"/>
    </source>
</evidence>
<dbReference type="GO" id="GO:0001522">
    <property type="term" value="P:pseudouridine synthesis"/>
    <property type="evidence" value="ECO:0007669"/>
    <property type="project" value="InterPro"/>
</dbReference>
<dbReference type="InterPro" id="IPR050188">
    <property type="entry name" value="RluA_PseudoU_synthase"/>
</dbReference>
<evidence type="ECO:0000256" key="6">
    <source>
        <dbReference type="ARBA" id="ARBA00039953"/>
    </source>
</evidence>
<comment type="similarity">
    <text evidence="3">Belongs to the pseudouridine synthase RluA family.</text>
</comment>
<evidence type="ECO:0000313" key="10">
    <source>
        <dbReference type="Proteomes" id="UP000076858"/>
    </source>
</evidence>
<dbReference type="AlphaFoldDB" id="A0A164S566"/>
<evidence type="ECO:0000256" key="7">
    <source>
        <dbReference type="ARBA" id="ARBA00041563"/>
    </source>
</evidence>
<name>A0A164S566_9CRUS</name>
<keyword evidence="10" id="KW-1185">Reference proteome</keyword>
<evidence type="ECO:0000256" key="3">
    <source>
        <dbReference type="ARBA" id="ARBA00010876"/>
    </source>
</evidence>
<keyword evidence="4" id="KW-0413">Isomerase</keyword>
<evidence type="ECO:0000256" key="4">
    <source>
        <dbReference type="ARBA" id="ARBA00023235"/>
    </source>
</evidence>
<dbReference type="GO" id="GO:0009982">
    <property type="term" value="F:pseudouridine synthase activity"/>
    <property type="evidence" value="ECO:0007669"/>
    <property type="project" value="InterPro"/>
</dbReference>
<gene>
    <name evidence="9" type="ORF">APZ42_026553</name>
</gene>
<reference evidence="9 10" key="1">
    <citation type="submission" date="2016-03" db="EMBL/GenBank/DDBJ databases">
        <title>EvidentialGene: Evidence-directed Construction of Genes on Genomes.</title>
        <authorList>
            <person name="Gilbert D.G."/>
            <person name="Choi J.-H."/>
            <person name="Mockaitis K."/>
            <person name="Colbourne J."/>
            <person name="Pfrender M."/>
        </authorList>
    </citation>
    <scope>NUCLEOTIDE SEQUENCE [LARGE SCALE GENOMIC DNA]</scope>
    <source>
        <strain evidence="9 10">Xinb3</strain>
        <tissue evidence="9">Complete organism</tissue>
    </source>
</reference>
<dbReference type="STRING" id="35525.A0A164S566"/>
<evidence type="ECO:0000259" key="8">
    <source>
        <dbReference type="Pfam" id="PF00849"/>
    </source>
</evidence>
<dbReference type="Gene3D" id="3.30.2350.10">
    <property type="entry name" value="Pseudouridine synthase"/>
    <property type="match status" value="1"/>
</dbReference>
<organism evidence="9 10">
    <name type="scientific">Daphnia magna</name>
    <dbReference type="NCBI Taxonomy" id="35525"/>
    <lineage>
        <taxon>Eukaryota</taxon>
        <taxon>Metazoa</taxon>
        <taxon>Ecdysozoa</taxon>
        <taxon>Arthropoda</taxon>
        <taxon>Crustacea</taxon>
        <taxon>Branchiopoda</taxon>
        <taxon>Diplostraca</taxon>
        <taxon>Cladocera</taxon>
        <taxon>Anomopoda</taxon>
        <taxon>Daphniidae</taxon>
        <taxon>Daphnia</taxon>
    </lineage>
</organism>
<comment type="catalytic activity">
    <reaction evidence="2">
        <text>uridine in 5S rRNA = pseudouridine in 5S rRNA</text>
        <dbReference type="Rhea" id="RHEA:47036"/>
        <dbReference type="Rhea" id="RHEA-COMP:11730"/>
        <dbReference type="Rhea" id="RHEA-COMP:11731"/>
        <dbReference type="ChEBI" id="CHEBI:65314"/>
        <dbReference type="ChEBI" id="CHEBI:65315"/>
    </reaction>
</comment>
<evidence type="ECO:0000256" key="5">
    <source>
        <dbReference type="ARBA" id="ARBA00036943"/>
    </source>
</evidence>
<dbReference type="OrthoDB" id="428658at2759"/>
<dbReference type="Proteomes" id="UP000076858">
    <property type="component" value="Unassembled WGS sequence"/>
</dbReference>